<evidence type="ECO:0000313" key="11">
    <source>
        <dbReference type="Proteomes" id="UP000035579"/>
    </source>
</evidence>
<feature type="transmembrane region" description="Helical" evidence="7">
    <location>
        <begin position="350"/>
        <end position="371"/>
    </location>
</feature>
<feature type="transmembrane region" description="Helical" evidence="7">
    <location>
        <begin position="47"/>
        <end position="66"/>
    </location>
</feature>
<feature type="transmembrane region" description="Helical" evidence="7">
    <location>
        <begin position="653"/>
        <end position="673"/>
    </location>
</feature>
<dbReference type="KEGG" id="age:AA314_09416"/>
<evidence type="ECO:0000256" key="8">
    <source>
        <dbReference type="SAM" id="MobiDB-lite"/>
    </source>
</evidence>
<comment type="similarity">
    <text evidence="7">Belongs to the binding-protein-dependent transport system permease family.</text>
</comment>
<dbReference type="GO" id="GO:0055085">
    <property type="term" value="P:transmembrane transport"/>
    <property type="evidence" value="ECO:0007669"/>
    <property type="project" value="InterPro"/>
</dbReference>
<keyword evidence="4 7" id="KW-0812">Transmembrane</keyword>
<dbReference type="Proteomes" id="UP000035579">
    <property type="component" value="Chromosome"/>
</dbReference>
<keyword evidence="3" id="KW-1003">Cell membrane</keyword>
<dbReference type="Pfam" id="PF00528">
    <property type="entry name" value="BPD_transp_1"/>
    <property type="match status" value="1"/>
</dbReference>
<accession>A0AAC8QIK9</accession>
<evidence type="ECO:0000256" key="4">
    <source>
        <dbReference type="ARBA" id="ARBA00022692"/>
    </source>
</evidence>
<evidence type="ECO:0000256" key="7">
    <source>
        <dbReference type="RuleBase" id="RU363032"/>
    </source>
</evidence>
<feature type="transmembrane region" description="Helical" evidence="7">
    <location>
        <begin position="594"/>
        <end position="618"/>
    </location>
</feature>
<name>A0AAC8QIK9_9BACT</name>
<reference evidence="10 11" key="1">
    <citation type="submission" date="2015-05" db="EMBL/GenBank/DDBJ databases">
        <title>Genome assembly of Archangium gephyra DSM 2261.</title>
        <authorList>
            <person name="Sharma G."/>
            <person name="Subramanian S."/>
        </authorList>
    </citation>
    <scope>NUCLEOTIDE SEQUENCE [LARGE SCALE GENOMIC DNA]</scope>
    <source>
        <strain evidence="10 11">DSM 2261</strain>
    </source>
</reference>
<feature type="transmembrane region" description="Helical" evidence="7">
    <location>
        <begin position="247"/>
        <end position="266"/>
    </location>
</feature>
<evidence type="ECO:0000256" key="1">
    <source>
        <dbReference type="ARBA" id="ARBA00004651"/>
    </source>
</evidence>
<feature type="transmembrane region" description="Helical" evidence="7">
    <location>
        <begin position="457"/>
        <end position="484"/>
    </location>
</feature>
<dbReference type="InterPro" id="IPR035906">
    <property type="entry name" value="MetI-like_sf"/>
</dbReference>
<dbReference type="InterPro" id="IPR000515">
    <property type="entry name" value="MetI-like"/>
</dbReference>
<feature type="region of interest" description="Disordered" evidence="8">
    <location>
        <begin position="1"/>
        <end position="41"/>
    </location>
</feature>
<evidence type="ECO:0000313" key="10">
    <source>
        <dbReference type="EMBL" id="AKJ07790.1"/>
    </source>
</evidence>
<organism evidence="10 11">
    <name type="scientific">Archangium gephyra</name>
    <dbReference type="NCBI Taxonomy" id="48"/>
    <lineage>
        <taxon>Bacteria</taxon>
        <taxon>Pseudomonadati</taxon>
        <taxon>Myxococcota</taxon>
        <taxon>Myxococcia</taxon>
        <taxon>Myxococcales</taxon>
        <taxon>Cystobacterineae</taxon>
        <taxon>Archangiaceae</taxon>
        <taxon>Archangium</taxon>
    </lineage>
</organism>
<dbReference type="PANTHER" id="PTHR30193:SF41">
    <property type="entry name" value="DIACETYLCHITOBIOSE UPTAKE SYSTEM PERMEASE PROTEIN NGCF"/>
    <property type="match status" value="1"/>
</dbReference>
<proteinExistence type="inferred from homology"/>
<evidence type="ECO:0000256" key="6">
    <source>
        <dbReference type="ARBA" id="ARBA00023136"/>
    </source>
</evidence>
<feature type="transmembrane region" description="Helical" evidence="7">
    <location>
        <begin position="549"/>
        <end position="573"/>
    </location>
</feature>
<keyword evidence="2 7" id="KW-0813">Transport</keyword>
<dbReference type="SUPFAM" id="SSF160964">
    <property type="entry name" value="MalF N-terminal region-like"/>
    <property type="match status" value="1"/>
</dbReference>
<comment type="subcellular location">
    <subcellularLocation>
        <location evidence="1 7">Cell membrane</location>
        <topology evidence="1 7">Multi-pass membrane protein</topology>
    </subcellularLocation>
</comment>
<feature type="transmembrane region" description="Helical" evidence="7">
    <location>
        <begin position="383"/>
        <end position="406"/>
    </location>
</feature>
<protein>
    <submittedName>
        <fullName evidence="10">Maltose/maltodextrin ABC transporter, permease protein MalF</fullName>
    </submittedName>
</protein>
<dbReference type="SUPFAM" id="SSF161098">
    <property type="entry name" value="MetI-like"/>
    <property type="match status" value="1"/>
</dbReference>
<dbReference type="AlphaFoldDB" id="A0AAC8QIK9"/>
<evidence type="ECO:0000259" key="9">
    <source>
        <dbReference type="PROSITE" id="PS50928"/>
    </source>
</evidence>
<sequence length="684" mass="73605">MSTTAPHRSGGESASPAPSERGAAEALHHAGSPPGGAQGPAPRRVRVLVGLSLALGLSLVLAQGLLAKALETVATERADRQAFVSLRALEDLVQRAGGTGESVRAVVSAWQQQLPPGSAVRVIAFSGIQLEASTFPGDTEDRAAPRRLSREEKPLYDRGQRLRAAVETNREEGTARKLEVEAEALPNGGRQLSAPVEVDGAVVGLVELATPPLKEPLYPSKGALALWLLLPLVLCAAASFVVRRQGLLVLASVVALVVGVGGYASYSLDMLDDQVRETQTLVAGQLRAMSERAQAVLAERQLATEPALQPGNWDADQFRRPLGLVTPAGAVNEAAVTARVAELRSGAGRALGGLGALALAVLLFIGMGGLARTVETVVENRTAYAYIAPAMVGMVVLVFFPFFYGITLSFTDSNLYNTGQSLTDIWVGLRNYAEILGDFTLARRAQDGSIVFNYLNFYYTLFFTVVWTVTNVTIGVTVGLVLALILNVQGLALRPVYRVLLILPWAMPNYITALIWKGMFHQQFGVVNHVIRMFGGQGLAWYDTPVSSFLTVLATNGWLSFPFMMVVSLGALTSIPTELYEAARVDGASRWQQFTAITLPALKPALVPAIILSVVWTFNQFNVIFLVTEGEPSNSTEILVTQAYKYAFQRYRYGYAAAYSTVIFGILLLYSVVQNRMSRATEAA</sequence>
<dbReference type="PANTHER" id="PTHR30193">
    <property type="entry name" value="ABC TRANSPORTER PERMEASE PROTEIN"/>
    <property type="match status" value="1"/>
</dbReference>
<keyword evidence="5 7" id="KW-1133">Transmembrane helix</keyword>
<feature type="domain" description="ABC transmembrane type-1" evidence="9">
    <location>
        <begin position="461"/>
        <end position="674"/>
    </location>
</feature>
<dbReference type="PROSITE" id="PS50928">
    <property type="entry name" value="ABC_TM1"/>
    <property type="match status" value="1"/>
</dbReference>
<keyword evidence="6 7" id="KW-0472">Membrane</keyword>
<evidence type="ECO:0000256" key="3">
    <source>
        <dbReference type="ARBA" id="ARBA00022475"/>
    </source>
</evidence>
<dbReference type="CDD" id="cd06261">
    <property type="entry name" value="TM_PBP2"/>
    <property type="match status" value="1"/>
</dbReference>
<dbReference type="EMBL" id="CP011509">
    <property type="protein sequence ID" value="AKJ07790.1"/>
    <property type="molecule type" value="Genomic_DNA"/>
</dbReference>
<evidence type="ECO:0000256" key="2">
    <source>
        <dbReference type="ARBA" id="ARBA00022448"/>
    </source>
</evidence>
<feature type="transmembrane region" description="Helical" evidence="7">
    <location>
        <begin position="496"/>
        <end position="516"/>
    </location>
</feature>
<dbReference type="GO" id="GO:0005886">
    <property type="term" value="C:plasma membrane"/>
    <property type="evidence" value="ECO:0007669"/>
    <property type="project" value="UniProtKB-SubCell"/>
</dbReference>
<dbReference type="InterPro" id="IPR051393">
    <property type="entry name" value="ABC_transporter_permease"/>
</dbReference>
<evidence type="ECO:0000256" key="5">
    <source>
        <dbReference type="ARBA" id="ARBA00022989"/>
    </source>
</evidence>
<dbReference type="RefSeq" id="WP_116120388.1">
    <property type="nucleotide sequence ID" value="NZ_CP011509.1"/>
</dbReference>
<feature type="transmembrane region" description="Helical" evidence="7">
    <location>
        <begin position="224"/>
        <end position="242"/>
    </location>
</feature>
<gene>
    <name evidence="10" type="ORF">AA314_09416</name>
</gene>
<dbReference type="Gene3D" id="1.10.3720.10">
    <property type="entry name" value="MetI-like"/>
    <property type="match status" value="1"/>
</dbReference>